<feature type="compositionally biased region" description="Basic and acidic residues" evidence="1">
    <location>
        <begin position="8"/>
        <end position="17"/>
    </location>
</feature>
<keyword evidence="3" id="KW-1185">Reference proteome</keyword>
<evidence type="ECO:0000313" key="2">
    <source>
        <dbReference type="EMBL" id="KAF5371579.1"/>
    </source>
</evidence>
<feature type="region of interest" description="Disordered" evidence="1">
    <location>
        <begin position="1"/>
        <end position="75"/>
    </location>
</feature>
<organism evidence="2 3">
    <name type="scientific">Tetrapyrgos nigripes</name>
    <dbReference type="NCBI Taxonomy" id="182062"/>
    <lineage>
        <taxon>Eukaryota</taxon>
        <taxon>Fungi</taxon>
        <taxon>Dikarya</taxon>
        <taxon>Basidiomycota</taxon>
        <taxon>Agaricomycotina</taxon>
        <taxon>Agaricomycetes</taxon>
        <taxon>Agaricomycetidae</taxon>
        <taxon>Agaricales</taxon>
        <taxon>Marasmiineae</taxon>
        <taxon>Marasmiaceae</taxon>
        <taxon>Tetrapyrgos</taxon>
    </lineage>
</organism>
<evidence type="ECO:0000313" key="3">
    <source>
        <dbReference type="Proteomes" id="UP000559256"/>
    </source>
</evidence>
<reference evidence="2 3" key="1">
    <citation type="journal article" date="2020" name="ISME J.">
        <title>Uncovering the hidden diversity of litter-decomposition mechanisms in mushroom-forming fungi.</title>
        <authorList>
            <person name="Floudas D."/>
            <person name="Bentzer J."/>
            <person name="Ahren D."/>
            <person name="Johansson T."/>
            <person name="Persson P."/>
            <person name="Tunlid A."/>
        </authorList>
    </citation>
    <scope>NUCLEOTIDE SEQUENCE [LARGE SCALE GENOMIC DNA]</scope>
    <source>
        <strain evidence="2 3">CBS 291.85</strain>
    </source>
</reference>
<feature type="compositionally biased region" description="Acidic residues" evidence="1">
    <location>
        <begin position="18"/>
        <end position="37"/>
    </location>
</feature>
<sequence length="109" mass="12129">MTTVYCEVKQDEGRAEVEQDGELPEVEQDGELPEVEQDPNNSEVEKDVGLSEMKDEGLLEKDEPPSEEHKDGPCIVKYSYPSVSGRREVGLFDALGEGPPGWCYKSLLL</sequence>
<proteinExistence type="predicted"/>
<accession>A0A8H5GV45</accession>
<protein>
    <submittedName>
        <fullName evidence="2">Uncharacterized protein</fullName>
    </submittedName>
</protein>
<evidence type="ECO:0000256" key="1">
    <source>
        <dbReference type="SAM" id="MobiDB-lite"/>
    </source>
</evidence>
<dbReference type="EMBL" id="JAACJM010000007">
    <property type="protein sequence ID" value="KAF5371579.1"/>
    <property type="molecule type" value="Genomic_DNA"/>
</dbReference>
<dbReference type="Proteomes" id="UP000559256">
    <property type="component" value="Unassembled WGS sequence"/>
</dbReference>
<comment type="caution">
    <text evidence="2">The sequence shown here is derived from an EMBL/GenBank/DDBJ whole genome shotgun (WGS) entry which is preliminary data.</text>
</comment>
<dbReference type="AlphaFoldDB" id="A0A8H5GV45"/>
<feature type="compositionally biased region" description="Basic and acidic residues" evidence="1">
    <location>
        <begin position="43"/>
        <end position="72"/>
    </location>
</feature>
<gene>
    <name evidence="2" type="ORF">D9758_003432</name>
</gene>
<name>A0A8H5GV45_9AGAR</name>